<protein>
    <submittedName>
        <fullName evidence="4">Uncharacterized protein</fullName>
    </submittedName>
</protein>
<keyword evidence="2" id="KW-0963">Cytoplasm</keyword>
<evidence type="ECO:0000313" key="5">
    <source>
        <dbReference type="Proteomes" id="UP001605036"/>
    </source>
</evidence>
<dbReference type="GO" id="GO:0016787">
    <property type="term" value="F:hydrolase activity"/>
    <property type="evidence" value="ECO:0007669"/>
    <property type="project" value="UniProtKB-KW"/>
</dbReference>
<comment type="caution">
    <text evidence="4">The sequence shown here is derived from an EMBL/GenBank/DDBJ whole genome shotgun (WGS) entry which is preliminary data.</text>
</comment>
<dbReference type="Pfam" id="PF03162">
    <property type="entry name" value="Y_phosphatase2"/>
    <property type="match status" value="1"/>
</dbReference>
<organism evidence="4 5">
    <name type="scientific">Riccia fluitans</name>
    <dbReference type="NCBI Taxonomy" id="41844"/>
    <lineage>
        <taxon>Eukaryota</taxon>
        <taxon>Viridiplantae</taxon>
        <taxon>Streptophyta</taxon>
        <taxon>Embryophyta</taxon>
        <taxon>Marchantiophyta</taxon>
        <taxon>Marchantiopsida</taxon>
        <taxon>Marchantiidae</taxon>
        <taxon>Marchantiales</taxon>
        <taxon>Ricciaceae</taxon>
        <taxon>Riccia</taxon>
    </lineage>
</organism>
<evidence type="ECO:0000256" key="2">
    <source>
        <dbReference type="ARBA" id="ARBA00022490"/>
    </source>
</evidence>
<dbReference type="InterPro" id="IPR004861">
    <property type="entry name" value="Siw14-like"/>
</dbReference>
<dbReference type="InterPro" id="IPR029021">
    <property type="entry name" value="Prot-tyrosine_phosphatase-like"/>
</dbReference>
<dbReference type="SUPFAM" id="SSF52799">
    <property type="entry name" value="(Phosphotyrosine protein) phosphatases II"/>
    <property type="match status" value="1"/>
</dbReference>
<comment type="subcellular location">
    <subcellularLocation>
        <location evidence="1">Cytoplasm</location>
    </subcellularLocation>
</comment>
<evidence type="ECO:0000256" key="3">
    <source>
        <dbReference type="ARBA" id="ARBA00022801"/>
    </source>
</evidence>
<accession>A0ABD1Z2I9</accession>
<evidence type="ECO:0000313" key="4">
    <source>
        <dbReference type="EMBL" id="KAL2641920.1"/>
    </source>
</evidence>
<dbReference type="GO" id="GO:0005737">
    <property type="term" value="C:cytoplasm"/>
    <property type="evidence" value="ECO:0007669"/>
    <property type="project" value="UniProtKB-SubCell"/>
</dbReference>
<sequence length="273" mass="31119">MAAMVTYMSVPDAYGVVEPGVYRAKAADAPNLPFLLHLRLRTLLYLSPDPLLPAFITFLDKCATRFIHLGLKVWKPFASWKPVSEELIKDALEIILDVNNHPIMVMCSSGIHQTGTVVGCLRRLQSWNLTSLLEEYRRYAGSKARYANEQFMELFDEDLVTLPKDLPAWFIDQRRMMEEEEAEFRRLQESAEQQKDGGCSFPRADLSVVGRVLSEGHEVSDEQIKDEESVDDLSNAITTSSTATAYRKLYYLRSSPLTTENRSYKRKIIGKVE</sequence>
<gene>
    <name evidence="4" type="ORF">R1flu_009507</name>
</gene>
<keyword evidence="3" id="KW-0378">Hydrolase</keyword>
<name>A0ABD1Z2I9_9MARC</name>
<dbReference type="PANTHER" id="PTHR31126">
    <property type="entry name" value="TYROSINE-PROTEIN PHOSPHATASE"/>
    <property type="match status" value="1"/>
</dbReference>
<dbReference type="Proteomes" id="UP001605036">
    <property type="component" value="Unassembled WGS sequence"/>
</dbReference>
<proteinExistence type="predicted"/>
<dbReference type="EMBL" id="JBHFFA010000002">
    <property type="protein sequence ID" value="KAL2641920.1"/>
    <property type="molecule type" value="Genomic_DNA"/>
</dbReference>
<dbReference type="AlphaFoldDB" id="A0ABD1Z2I9"/>
<keyword evidence="5" id="KW-1185">Reference proteome</keyword>
<evidence type="ECO:0000256" key="1">
    <source>
        <dbReference type="ARBA" id="ARBA00004496"/>
    </source>
</evidence>
<dbReference type="FunFam" id="3.90.190.10:FF:000035">
    <property type="entry name" value="Tyrosine phosphatase, putative"/>
    <property type="match status" value="1"/>
</dbReference>
<dbReference type="CDD" id="cd14501">
    <property type="entry name" value="PFA-DSP"/>
    <property type="match status" value="1"/>
</dbReference>
<dbReference type="Gene3D" id="3.90.190.10">
    <property type="entry name" value="Protein tyrosine phosphatase superfamily"/>
    <property type="match status" value="1"/>
</dbReference>
<reference evidence="4 5" key="1">
    <citation type="submission" date="2024-09" db="EMBL/GenBank/DDBJ databases">
        <title>Chromosome-scale assembly of Riccia fluitans.</title>
        <authorList>
            <person name="Paukszto L."/>
            <person name="Sawicki J."/>
            <person name="Karawczyk K."/>
            <person name="Piernik-Szablinska J."/>
            <person name="Szczecinska M."/>
            <person name="Mazdziarz M."/>
        </authorList>
    </citation>
    <scope>NUCLEOTIDE SEQUENCE [LARGE SCALE GENOMIC DNA]</scope>
    <source>
        <strain evidence="4">Rf_01</strain>
        <tissue evidence="4">Aerial parts of the thallus</tissue>
    </source>
</reference>
<dbReference type="PANTHER" id="PTHR31126:SF18">
    <property type="entry name" value="PROTEIN-TYROSINE-PHOSPHATASE"/>
    <property type="match status" value="1"/>
</dbReference>